<keyword evidence="2" id="KW-1185">Reference proteome</keyword>
<dbReference type="Pfam" id="PF10934">
    <property type="entry name" value="Sheath_initiator"/>
    <property type="match status" value="1"/>
</dbReference>
<protein>
    <recommendedName>
        <fullName evidence="3">DUF2634 domain-containing protein</fullName>
    </recommendedName>
</protein>
<organism evidence="1 2">
    <name type="scientific">Bacillus badius</name>
    <dbReference type="NCBI Taxonomy" id="1455"/>
    <lineage>
        <taxon>Bacteria</taxon>
        <taxon>Bacillati</taxon>
        <taxon>Bacillota</taxon>
        <taxon>Bacilli</taxon>
        <taxon>Bacillales</taxon>
        <taxon>Bacillaceae</taxon>
        <taxon>Pseudobacillus</taxon>
    </lineage>
</organism>
<comment type="caution">
    <text evidence="1">The sequence shown here is derived from an EMBL/GenBank/DDBJ whole genome shotgun (WGS) entry which is preliminary data.</text>
</comment>
<dbReference type="Proteomes" id="UP000031982">
    <property type="component" value="Unassembled WGS sequence"/>
</dbReference>
<sequence length="138" mass="15694">MALIPENVQLMEIDVQSVENEESQPSSGAVDYYIDFENGRWTSQKITGQDKAIQWLKLGCLTEKYDYTINGEFGTPFERLIEEQQPREVIEGEILRGINELAVQHEDLTDITVAVDFKGNKAFIDIRVNGQAESVVRE</sequence>
<dbReference type="EMBL" id="JXLP01000002">
    <property type="protein sequence ID" value="KIL79601.1"/>
    <property type="molecule type" value="Genomic_DNA"/>
</dbReference>
<name>A0ABR5AXY6_BACBA</name>
<accession>A0ABR5AXY6</accession>
<evidence type="ECO:0008006" key="3">
    <source>
        <dbReference type="Google" id="ProtNLM"/>
    </source>
</evidence>
<reference evidence="1 2" key="1">
    <citation type="submission" date="2015-01" db="EMBL/GenBank/DDBJ databases">
        <title>Genome Assembly of Bacillus badius MTCC 1458.</title>
        <authorList>
            <person name="Verma A."/>
            <person name="Khatri I."/>
            <person name="Mual P."/>
            <person name="Subramanian S."/>
            <person name="Krishnamurthi S."/>
        </authorList>
    </citation>
    <scope>NUCLEOTIDE SEQUENCE [LARGE SCALE GENOMIC DNA]</scope>
    <source>
        <strain evidence="1 2">MTCC 1458</strain>
    </source>
</reference>
<dbReference type="RefSeq" id="WP_041113254.1">
    <property type="nucleotide sequence ID" value="NZ_JARTHD010000016.1"/>
</dbReference>
<proteinExistence type="predicted"/>
<gene>
    <name evidence="1" type="ORF">SD77_2055</name>
</gene>
<evidence type="ECO:0000313" key="2">
    <source>
        <dbReference type="Proteomes" id="UP000031982"/>
    </source>
</evidence>
<evidence type="ECO:0000313" key="1">
    <source>
        <dbReference type="EMBL" id="KIL79601.1"/>
    </source>
</evidence>
<dbReference type="InterPro" id="IPR020288">
    <property type="entry name" value="Sheath_initiator"/>
</dbReference>